<keyword evidence="9" id="KW-1185">Reference proteome</keyword>
<organism evidence="8 9">
    <name type="scientific">Chitinimonas taiwanensis DSM 18899</name>
    <dbReference type="NCBI Taxonomy" id="1121279"/>
    <lineage>
        <taxon>Bacteria</taxon>
        <taxon>Pseudomonadati</taxon>
        <taxon>Pseudomonadota</taxon>
        <taxon>Betaproteobacteria</taxon>
        <taxon>Neisseriales</taxon>
        <taxon>Chitinibacteraceae</taxon>
        <taxon>Chitinimonas</taxon>
    </lineage>
</organism>
<evidence type="ECO:0000256" key="1">
    <source>
        <dbReference type="ARBA" id="ARBA00023224"/>
    </source>
</evidence>
<dbReference type="STRING" id="1121279.SAMN02745887_01476"/>
<protein>
    <submittedName>
        <fullName evidence="8">Methyl-accepting chemotaxis protein</fullName>
    </submittedName>
</protein>
<keyword evidence="5" id="KW-0812">Transmembrane</keyword>
<dbReference type="InterPro" id="IPR004089">
    <property type="entry name" value="MCPsignal_dom"/>
</dbReference>
<dbReference type="PROSITE" id="PS50111">
    <property type="entry name" value="CHEMOTAXIS_TRANSDUC_2"/>
    <property type="match status" value="1"/>
</dbReference>
<keyword evidence="5" id="KW-1133">Transmembrane helix</keyword>
<dbReference type="Pfam" id="PF00672">
    <property type="entry name" value="HAMP"/>
    <property type="match status" value="1"/>
</dbReference>
<evidence type="ECO:0000256" key="5">
    <source>
        <dbReference type="SAM" id="Phobius"/>
    </source>
</evidence>
<evidence type="ECO:0000259" key="6">
    <source>
        <dbReference type="PROSITE" id="PS50111"/>
    </source>
</evidence>
<feature type="transmembrane region" description="Helical" evidence="5">
    <location>
        <begin position="12"/>
        <end position="33"/>
    </location>
</feature>
<keyword evidence="5" id="KW-0472">Membrane</keyword>
<dbReference type="SMART" id="SM00283">
    <property type="entry name" value="MA"/>
    <property type="match status" value="1"/>
</dbReference>
<dbReference type="PANTHER" id="PTHR32089:SF114">
    <property type="entry name" value="METHYL-ACCEPTING CHEMOTAXIS PROTEIN MCPB"/>
    <property type="match status" value="1"/>
</dbReference>
<feature type="coiled-coil region" evidence="4">
    <location>
        <begin position="323"/>
        <end position="350"/>
    </location>
</feature>
<dbReference type="CDD" id="cd06225">
    <property type="entry name" value="HAMP"/>
    <property type="match status" value="1"/>
</dbReference>
<evidence type="ECO:0000256" key="2">
    <source>
        <dbReference type="ARBA" id="ARBA00029447"/>
    </source>
</evidence>
<proteinExistence type="inferred from homology"/>
<feature type="domain" description="Methyl-accepting transducer" evidence="6">
    <location>
        <begin position="273"/>
        <end position="509"/>
    </location>
</feature>
<keyword evidence="4" id="KW-0175">Coiled coil</keyword>
<keyword evidence="1 3" id="KW-0807">Transducer</keyword>
<feature type="transmembrane region" description="Helical" evidence="5">
    <location>
        <begin position="196"/>
        <end position="218"/>
    </location>
</feature>
<comment type="similarity">
    <text evidence="2">Belongs to the methyl-accepting chemotaxis (MCP) protein family.</text>
</comment>
<feature type="domain" description="HAMP" evidence="7">
    <location>
        <begin position="215"/>
        <end position="268"/>
    </location>
</feature>
<dbReference type="GO" id="GO:0016020">
    <property type="term" value="C:membrane"/>
    <property type="evidence" value="ECO:0007669"/>
    <property type="project" value="InterPro"/>
</dbReference>
<evidence type="ECO:0000256" key="4">
    <source>
        <dbReference type="SAM" id="Coils"/>
    </source>
</evidence>
<dbReference type="SMART" id="SM00304">
    <property type="entry name" value="HAMP"/>
    <property type="match status" value="1"/>
</dbReference>
<dbReference type="SUPFAM" id="SSF58104">
    <property type="entry name" value="Methyl-accepting chemotaxis protein (MCP) signaling domain"/>
    <property type="match status" value="1"/>
</dbReference>
<dbReference type="EMBL" id="FPKR01000005">
    <property type="protein sequence ID" value="SFZ75147.1"/>
    <property type="molecule type" value="Genomic_DNA"/>
</dbReference>
<dbReference type="RefSeq" id="WP_072428002.1">
    <property type="nucleotide sequence ID" value="NZ_FPKR01000005.1"/>
</dbReference>
<dbReference type="Gene3D" id="1.10.287.950">
    <property type="entry name" value="Methyl-accepting chemotaxis protein"/>
    <property type="match status" value="1"/>
</dbReference>
<reference evidence="8 9" key="1">
    <citation type="submission" date="2016-11" db="EMBL/GenBank/DDBJ databases">
        <authorList>
            <person name="Jaros S."/>
            <person name="Januszkiewicz K."/>
            <person name="Wedrychowicz H."/>
        </authorList>
    </citation>
    <scope>NUCLEOTIDE SEQUENCE [LARGE SCALE GENOMIC DNA]</scope>
    <source>
        <strain evidence="8 9">DSM 18899</strain>
    </source>
</reference>
<sequence>MFKLHDWSLKAKLLAMFFVANLITGLLYTGYAYHLKSQAILAGIDGRLIAAANAAPDLITENYLQRAKSAGSISDSEYTRTGARLKDLSGKVGLAYLYAMGMHEGKVVYLADAFSEEEKKADKYGKHFSVYEPSAGLKRAFATRSETYDEYTDQYGYFRSVFLPLKTEQGYEYMIGADVRIDHVKAELRATLLQSMGIGALGFGLGMVVCFLLANLIVRRVQDIGRTIEAIARDKNLSLQVDASQKDELGRIARNLNELMSSFRVALTEAKHGANDNARLSQEFARQTGTIAEDTVHAAEELDEVTRRADEIAHATANSAERAAGLRRDIGAVEAKLSEARQQIDAMAGQIEAGAQANREFTGAFKTLSENVREITSILRTIAEISEQTNLLALNAAIEAARAGEQGRGFAVVADEVRKLAGQTQETLGKTNAMVTRILATIEATSAQVNEQARQIDGLVQASNTVDEAIASTAELMAQTSGVVGDTASDAEAARQAVEAIRATLSGLNQTMQTNRDQAEGMGAAARELGVTSARLDGTLASFRTE</sequence>
<gene>
    <name evidence="8" type="ORF">SAMN02745887_01476</name>
</gene>
<dbReference type="Pfam" id="PF00015">
    <property type="entry name" value="MCPsignal"/>
    <property type="match status" value="1"/>
</dbReference>
<evidence type="ECO:0000259" key="7">
    <source>
        <dbReference type="PROSITE" id="PS50885"/>
    </source>
</evidence>
<name>A0A1K2HEH0_9NEIS</name>
<evidence type="ECO:0000256" key="3">
    <source>
        <dbReference type="PROSITE-ProRule" id="PRU00284"/>
    </source>
</evidence>
<dbReference type="PANTHER" id="PTHR32089">
    <property type="entry name" value="METHYL-ACCEPTING CHEMOTAXIS PROTEIN MCPB"/>
    <property type="match status" value="1"/>
</dbReference>
<dbReference type="AlphaFoldDB" id="A0A1K2HEH0"/>
<dbReference type="InterPro" id="IPR003660">
    <property type="entry name" value="HAMP_dom"/>
</dbReference>
<accession>A0A1K2HEH0</accession>
<dbReference type="PROSITE" id="PS50885">
    <property type="entry name" value="HAMP"/>
    <property type="match status" value="1"/>
</dbReference>
<evidence type="ECO:0000313" key="8">
    <source>
        <dbReference type="EMBL" id="SFZ75147.1"/>
    </source>
</evidence>
<dbReference type="OrthoDB" id="8613753at2"/>
<evidence type="ECO:0000313" key="9">
    <source>
        <dbReference type="Proteomes" id="UP000186513"/>
    </source>
</evidence>
<dbReference type="Proteomes" id="UP000186513">
    <property type="component" value="Unassembled WGS sequence"/>
</dbReference>
<dbReference type="GO" id="GO:0007165">
    <property type="term" value="P:signal transduction"/>
    <property type="evidence" value="ECO:0007669"/>
    <property type="project" value="UniProtKB-KW"/>
</dbReference>